<protein>
    <recommendedName>
        <fullName evidence="5 12">Dolichyl-diphosphooligosaccharide--protein glycosyltransferase subunit 2</fullName>
    </recommendedName>
    <alternativeName>
        <fullName evidence="12">Ribophorin-2</fullName>
    </alternativeName>
</protein>
<dbReference type="Pfam" id="PF23860">
    <property type="entry name" value="Ribophorin_II_3rd"/>
    <property type="match status" value="1"/>
</dbReference>
<reference evidence="17" key="1">
    <citation type="submission" date="2021-05" db="EMBL/GenBank/DDBJ databases">
        <authorList>
            <person name="Alioto T."/>
            <person name="Alioto T."/>
            <person name="Gomez Garrido J."/>
        </authorList>
    </citation>
    <scope>NUCLEOTIDE SEQUENCE</scope>
</reference>
<dbReference type="UniPathway" id="UPA00378"/>
<keyword evidence="10 12" id="KW-0472">Membrane</keyword>
<comment type="subunit">
    <text evidence="11">Component of the oligosaccharyltransferase (OST) complex. OST exists in two different complex forms which contain common core subunits RPN1, RPN2, OST48, OST4, DAD1 and TMEM258, either STT3A or STT3B as catalytic subunits, and form-specific accessory subunits. STT3A complex assembly occurs through the formation of 3 subcomplexes. Subcomplex 1 contains RPN1 and TMEM258, subcomplex 2 contains the STT3A-specific subunits STT3A, DC2/OSTC, and KCP2 as well as the core subunit OST4, and subcomplex 3 contains RPN2, DAD1, and OST48. The STT3A complex can form stable complexes with the Sec61 complex or with both the Sec61 and TRAP complexes. Interacts with DDI2. Interacts with TMEM35A/NACHO.</text>
</comment>
<keyword evidence="9 12" id="KW-1133">Transmembrane helix</keyword>
<keyword evidence="8 12" id="KW-0256">Endoplasmic reticulum</keyword>
<evidence type="ECO:0000259" key="13">
    <source>
        <dbReference type="Pfam" id="PF05817"/>
    </source>
</evidence>
<evidence type="ECO:0000259" key="16">
    <source>
        <dbReference type="Pfam" id="PF25147"/>
    </source>
</evidence>
<dbReference type="InterPro" id="IPR056790">
    <property type="entry name" value="Ribophorin_II_C"/>
</dbReference>
<evidence type="ECO:0000256" key="1">
    <source>
        <dbReference type="ARBA" id="ARBA00002791"/>
    </source>
</evidence>
<feature type="domain" description="Ribophorin II second" evidence="15">
    <location>
        <begin position="279"/>
        <end position="382"/>
    </location>
</feature>
<dbReference type="InterPro" id="IPR008814">
    <property type="entry name" value="Swp1"/>
</dbReference>
<dbReference type="EMBL" id="HBUF01252337">
    <property type="protein sequence ID" value="CAG6680488.1"/>
    <property type="molecule type" value="Transcribed_RNA"/>
</dbReference>
<evidence type="ECO:0000256" key="7">
    <source>
        <dbReference type="ARBA" id="ARBA00022729"/>
    </source>
</evidence>
<evidence type="ECO:0000256" key="9">
    <source>
        <dbReference type="ARBA" id="ARBA00022989"/>
    </source>
</evidence>
<feature type="domain" description="Ribophorin II C-terminal" evidence="16">
    <location>
        <begin position="547"/>
        <end position="644"/>
    </location>
</feature>
<name>A0A8D8T2E4_9HEMI</name>
<dbReference type="GO" id="GO:0006487">
    <property type="term" value="P:protein N-linked glycosylation"/>
    <property type="evidence" value="ECO:0007669"/>
    <property type="project" value="UniProtKB-UniRule"/>
</dbReference>
<keyword evidence="17" id="KW-0808">Transferase</keyword>
<accession>A0A8D8T2E4</accession>
<dbReference type="GO" id="GO:0008250">
    <property type="term" value="C:oligosaccharyltransferase complex"/>
    <property type="evidence" value="ECO:0007669"/>
    <property type="project" value="UniProtKB-UniRule"/>
</dbReference>
<dbReference type="Pfam" id="PF05817">
    <property type="entry name" value="Ribophorin_II"/>
    <property type="match status" value="1"/>
</dbReference>
<evidence type="ECO:0000256" key="10">
    <source>
        <dbReference type="ARBA" id="ARBA00023136"/>
    </source>
</evidence>
<feature type="chain" id="PRO_5033969689" description="Dolichyl-diphosphooligosaccharide--protein glycosyltransferase subunit 2" evidence="12">
    <location>
        <begin position="24"/>
        <end position="647"/>
    </location>
</feature>
<dbReference type="EMBL" id="HBUF01522440">
    <property type="protein sequence ID" value="CAG6749249.1"/>
    <property type="molecule type" value="Transcribed_RNA"/>
</dbReference>
<sequence length="647" mass="70509">MLGKVSAGCLIICLSILTNDCHGAVSTLSYLKPNDKDHFKNVFTSGVESKDLSSVHYAVLGLKLLQSPVPKEQEVCKQFLDSSKNPTTNDVYYYAASGWKALQCKGAIVTPDLTKKLDTIVSQDTSSLADIYYASQALNSLAQKIQDPAKVVKNVKNLLKKDDSLANLGYALHIAALLGQEGSFMLDRIEDIIVQADEVDGTYLQFEGGLSTTALIVSGIYQLSQGLNKAPATLSGEQAVKFANYFVSRRSVTTPKGAYHLLNVAKIFTSNKFHIPVAISAQDTAVSLEQSLVQVSVTDVLGSPLPNTFTVTAESVVKVLDNVVVASKLKFSPVPSKKGFYSVNFVESKPEPGNYRFSVSAVPTPADAKLVGGASASLGVKVMCWLAVSDASVGTVDTERTTKPKLEPVTFPNKLSRPLEADSQQRLIFQFTLKDKQTAKPTTVHQTFVRLSNRETGQEVVLVVETPTSADKAYKFDVDIGAKSSLLNHQSGLYTVSLIVGDAVVTNSFVWEVGTVNLKLSGDVPAAAPHTSKSLYYKPKPEITHMFREAERRPPVFVSNLFTGLVLLPILLLFILWGKLGVNISNFPFKFSALMFHVCLGGIFVLFGLFWLQLNMFETLKYLTILSVFTFYFGNSLLSHIASSKKH</sequence>
<keyword evidence="7 12" id="KW-0732">Signal</keyword>
<dbReference type="EMBL" id="HBUF01349497">
    <property type="protein sequence ID" value="CAG6712585.1"/>
    <property type="molecule type" value="Transcribed_RNA"/>
</dbReference>
<keyword evidence="6 12" id="KW-0812">Transmembrane</keyword>
<dbReference type="InterPro" id="IPR055374">
    <property type="entry name" value="Ribophorin_II_3rd"/>
</dbReference>
<proteinExistence type="inferred from homology"/>
<evidence type="ECO:0000259" key="14">
    <source>
        <dbReference type="Pfam" id="PF23860"/>
    </source>
</evidence>
<evidence type="ECO:0000256" key="5">
    <source>
        <dbReference type="ARBA" id="ARBA00017612"/>
    </source>
</evidence>
<dbReference type="EMBL" id="HBUF01522443">
    <property type="protein sequence ID" value="CAG6749252.1"/>
    <property type="molecule type" value="Transcribed_RNA"/>
</dbReference>
<feature type="transmembrane region" description="Helical" evidence="12">
    <location>
        <begin position="594"/>
        <end position="614"/>
    </location>
</feature>
<comment type="subcellular location">
    <subcellularLocation>
        <location evidence="2 12">Endoplasmic reticulum membrane</location>
        <topology evidence="2 12">Multi-pass membrane protein</topology>
    </subcellularLocation>
</comment>
<feature type="domain" description="Ribophorin II third" evidence="14">
    <location>
        <begin position="390"/>
        <end position="518"/>
    </location>
</feature>
<comment type="pathway">
    <text evidence="3 12">Protein modification; protein glycosylation.</text>
</comment>
<organism evidence="17">
    <name type="scientific">Cacopsylla melanoneura</name>
    <dbReference type="NCBI Taxonomy" id="428564"/>
    <lineage>
        <taxon>Eukaryota</taxon>
        <taxon>Metazoa</taxon>
        <taxon>Ecdysozoa</taxon>
        <taxon>Arthropoda</taxon>
        <taxon>Hexapoda</taxon>
        <taxon>Insecta</taxon>
        <taxon>Pterygota</taxon>
        <taxon>Neoptera</taxon>
        <taxon>Paraneoptera</taxon>
        <taxon>Hemiptera</taxon>
        <taxon>Sternorrhyncha</taxon>
        <taxon>Psylloidea</taxon>
        <taxon>Psyllidae</taxon>
        <taxon>Psyllinae</taxon>
        <taxon>Cacopsylla</taxon>
    </lineage>
</organism>
<feature type="transmembrane region" description="Helical" evidence="12">
    <location>
        <begin position="620"/>
        <end position="638"/>
    </location>
</feature>
<comment type="function">
    <text evidence="1 12">Subunit of the oligosaccharyl transferase (OST) complex that catalyzes the initial transfer of a defined glycan (Glc(3)Man(9)GlcNAc(2) in eukaryotes) from the lipid carrier dolichol-pyrophosphate to an asparagine residue within an Asn-X-Ser/Thr consensus motif in nascent polypeptide chains, the first step in protein N-glycosylation. N-glycosylation occurs cotranslationally and the complex associates with the Sec61 complex at the channel-forming translocon complex that mediates protein translocation across the endoplasmic reticulum (ER). All subunits are required for a maximal enzyme activity.</text>
</comment>
<comment type="similarity">
    <text evidence="4 12">Belongs to the SWP1 family.</text>
</comment>
<dbReference type="AlphaFoldDB" id="A0A8D8T2E4"/>
<dbReference type="EMBL" id="HBUF01349498">
    <property type="protein sequence ID" value="CAG6712587.1"/>
    <property type="molecule type" value="Transcribed_RNA"/>
</dbReference>
<dbReference type="InterPro" id="IPR055373">
    <property type="entry name" value="Ribophorin_II_N"/>
</dbReference>
<evidence type="ECO:0000256" key="3">
    <source>
        <dbReference type="ARBA" id="ARBA00004922"/>
    </source>
</evidence>
<dbReference type="EMBL" id="HBUF01522439">
    <property type="protein sequence ID" value="CAG6749248.1"/>
    <property type="molecule type" value="Transcribed_RNA"/>
</dbReference>
<dbReference type="EMBL" id="HBUF01522441">
    <property type="protein sequence ID" value="CAG6749250.1"/>
    <property type="molecule type" value="Transcribed_RNA"/>
</dbReference>
<dbReference type="Pfam" id="PF23861">
    <property type="entry name" value="Ribophorin_II_2nd"/>
    <property type="match status" value="1"/>
</dbReference>
<feature type="domain" description="Ribophorin II N-terminal" evidence="13">
    <location>
        <begin position="31"/>
        <end position="268"/>
    </location>
</feature>
<dbReference type="InterPro" id="IPR055375">
    <property type="entry name" value="Ribophorin_II_2nd"/>
</dbReference>
<evidence type="ECO:0000256" key="8">
    <source>
        <dbReference type="ARBA" id="ARBA00022824"/>
    </source>
</evidence>
<evidence type="ECO:0000256" key="6">
    <source>
        <dbReference type="ARBA" id="ARBA00022692"/>
    </source>
</evidence>
<feature type="transmembrane region" description="Helical" evidence="12">
    <location>
        <begin position="561"/>
        <end position="582"/>
    </location>
</feature>
<evidence type="ECO:0000313" key="17">
    <source>
        <dbReference type="EMBL" id="CAG6680485.1"/>
    </source>
</evidence>
<evidence type="ECO:0000256" key="11">
    <source>
        <dbReference type="ARBA" id="ARBA00046750"/>
    </source>
</evidence>
<dbReference type="PANTHER" id="PTHR12640">
    <property type="entry name" value="RIBOPHORIN II"/>
    <property type="match status" value="1"/>
</dbReference>
<dbReference type="GO" id="GO:0016740">
    <property type="term" value="F:transferase activity"/>
    <property type="evidence" value="ECO:0007669"/>
    <property type="project" value="UniProtKB-KW"/>
</dbReference>
<dbReference type="Pfam" id="PF25147">
    <property type="entry name" value="Ribophorin_II_C"/>
    <property type="match status" value="1"/>
</dbReference>
<evidence type="ECO:0000259" key="15">
    <source>
        <dbReference type="Pfam" id="PF23861"/>
    </source>
</evidence>
<evidence type="ECO:0000256" key="2">
    <source>
        <dbReference type="ARBA" id="ARBA00004477"/>
    </source>
</evidence>
<evidence type="ECO:0000256" key="4">
    <source>
        <dbReference type="ARBA" id="ARBA00009038"/>
    </source>
</evidence>
<evidence type="ECO:0000256" key="12">
    <source>
        <dbReference type="RuleBase" id="RU366029"/>
    </source>
</evidence>
<dbReference type="EMBL" id="HBUF01522438">
    <property type="protein sequence ID" value="CAG6749247.1"/>
    <property type="molecule type" value="Transcribed_RNA"/>
</dbReference>
<dbReference type="EMBL" id="HBUF01252336">
    <property type="protein sequence ID" value="CAG6680485.1"/>
    <property type="molecule type" value="Transcribed_RNA"/>
</dbReference>
<dbReference type="PANTHER" id="PTHR12640:SF0">
    <property type="entry name" value="DOLICHYL-DIPHOSPHOOLIGOSACCHARIDE--PROTEIN GLYCOSYLTRANSFERASE SUBUNIT 2"/>
    <property type="match status" value="1"/>
</dbReference>
<dbReference type="EMBL" id="HBUF01252335">
    <property type="protein sequence ID" value="CAG6680482.1"/>
    <property type="molecule type" value="Transcribed_RNA"/>
</dbReference>
<dbReference type="EMBL" id="HBUF01349495">
    <property type="protein sequence ID" value="CAG6712581.1"/>
    <property type="molecule type" value="Transcribed_RNA"/>
</dbReference>
<dbReference type="EMBL" id="HBUF01522442">
    <property type="protein sequence ID" value="CAG6749251.1"/>
    <property type="molecule type" value="Transcribed_RNA"/>
</dbReference>
<feature type="signal peptide" evidence="12">
    <location>
        <begin position="1"/>
        <end position="23"/>
    </location>
</feature>